<evidence type="ECO:0000313" key="2">
    <source>
        <dbReference type="Proteomes" id="UP000823775"/>
    </source>
</evidence>
<gene>
    <name evidence="1" type="ORF">HAX54_046457</name>
</gene>
<reference evidence="1 2" key="1">
    <citation type="journal article" date="2021" name="BMC Genomics">
        <title>Datura genome reveals duplications of psychoactive alkaloid biosynthetic genes and high mutation rate following tissue culture.</title>
        <authorList>
            <person name="Rajewski A."/>
            <person name="Carter-House D."/>
            <person name="Stajich J."/>
            <person name="Litt A."/>
        </authorList>
    </citation>
    <scope>NUCLEOTIDE SEQUENCE [LARGE SCALE GENOMIC DNA]</scope>
    <source>
        <strain evidence="1">AR-01</strain>
    </source>
</reference>
<sequence length="192" mass="21524">MEAYEYSMVEGNFGYNFLNSMFGINYNHTLFLSVSDVSGIQDLLSGKVKMIGKKEEGLYILKGNTDKEEVTLATHISDHEVTLASHISEHILDSSSSLDIAYGVIDLDMFTKNNFEEITTYARHISDTHTTEEVQAAMSPISLHVEHKTDPSHDVDSVPSQVVPSSVHIITRRSGRERKPPLWMTFFVSLSV</sequence>
<organism evidence="1 2">
    <name type="scientific">Datura stramonium</name>
    <name type="common">Jimsonweed</name>
    <name type="synonym">Common thornapple</name>
    <dbReference type="NCBI Taxonomy" id="4076"/>
    <lineage>
        <taxon>Eukaryota</taxon>
        <taxon>Viridiplantae</taxon>
        <taxon>Streptophyta</taxon>
        <taxon>Embryophyta</taxon>
        <taxon>Tracheophyta</taxon>
        <taxon>Spermatophyta</taxon>
        <taxon>Magnoliopsida</taxon>
        <taxon>eudicotyledons</taxon>
        <taxon>Gunneridae</taxon>
        <taxon>Pentapetalae</taxon>
        <taxon>asterids</taxon>
        <taxon>lamiids</taxon>
        <taxon>Solanales</taxon>
        <taxon>Solanaceae</taxon>
        <taxon>Solanoideae</taxon>
        <taxon>Datureae</taxon>
        <taxon>Datura</taxon>
    </lineage>
</organism>
<keyword evidence="2" id="KW-1185">Reference proteome</keyword>
<dbReference type="EMBL" id="JACEIK010007329">
    <property type="protein sequence ID" value="MCE3050096.1"/>
    <property type="molecule type" value="Genomic_DNA"/>
</dbReference>
<protein>
    <submittedName>
        <fullName evidence="1">Uncharacterized protein</fullName>
    </submittedName>
</protein>
<comment type="caution">
    <text evidence="1">The sequence shown here is derived from an EMBL/GenBank/DDBJ whole genome shotgun (WGS) entry which is preliminary data.</text>
</comment>
<evidence type="ECO:0000313" key="1">
    <source>
        <dbReference type="EMBL" id="MCE3050096.1"/>
    </source>
</evidence>
<dbReference type="Proteomes" id="UP000823775">
    <property type="component" value="Unassembled WGS sequence"/>
</dbReference>
<proteinExistence type="predicted"/>
<name>A0ABS8WJI9_DATST</name>
<accession>A0ABS8WJI9</accession>